<evidence type="ECO:0000259" key="4">
    <source>
        <dbReference type="PROSITE" id="PS51084"/>
    </source>
</evidence>
<dbReference type="Pfam" id="PF11969">
    <property type="entry name" value="DcpS_C"/>
    <property type="match status" value="1"/>
</dbReference>
<dbReference type="Proteomes" id="UP000176645">
    <property type="component" value="Unassembled WGS sequence"/>
</dbReference>
<dbReference type="InterPro" id="IPR001310">
    <property type="entry name" value="Histidine_triad_HIT"/>
</dbReference>
<evidence type="ECO:0000256" key="2">
    <source>
        <dbReference type="PIRSR" id="PIRSR601310-3"/>
    </source>
</evidence>
<proteinExistence type="predicted"/>
<feature type="active site" description="Tele-AMP-histidine intermediate" evidence="1">
    <location>
        <position position="97"/>
    </location>
</feature>
<sequence length="108" mass="12879">MKDCVFCKIIRGELETKFVHKEDDVFVFHDINPKAPTHLLIVPREHIKTFLDLEDKHSWLLTKMIKVVQRLVKDKKLERSFRVLINGGTHQIVDHLHFHLLSEQRFVD</sequence>
<dbReference type="Gene3D" id="3.30.428.10">
    <property type="entry name" value="HIT-like"/>
    <property type="match status" value="1"/>
</dbReference>
<dbReference type="AlphaFoldDB" id="A0A1G1WH45"/>
<dbReference type="PRINTS" id="PR00332">
    <property type="entry name" value="HISTRIAD"/>
</dbReference>
<dbReference type="SUPFAM" id="SSF54197">
    <property type="entry name" value="HIT-like"/>
    <property type="match status" value="1"/>
</dbReference>
<evidence type="ECO:0000313" key="5">
    <source>
        <dbReference type="EMBL" id="OGY26577.1"/>
    </source>
</evidence>
<reference evidence="5 6" key="1">
    <citation type="journal article" date="2016" name="Nat. Commun.">
        <title>Thousands of microbial genomes shed light on interconnected biogeochemical processes in an aquifer system.</title>
        <authorList>
            <person name="Anantharaman K."/>
            <person name="Brown C.T."/>
            <person name="Hug L.A."/>
            <person name="Sharon I."/>
            <person name="Castelle C.J."/>
            <person name="Probst A.J."/>
            <person name="Thomas B.C."/>
            <person name="Singh A."/>
            <person name="Wilkins M.J."/>
            <person name="Karaoz U."/>
            <person name="Brodie E.L."/>
            <person name="Williams K.H."/>
            <person name="Hubbard S.S."/>
            <person name="Banfield J.F."/>
        </authorList>
    </citation>
    <scope>NUCLEOTIDE SEQUENCE [LARGE SCALE GENOMIC DNA]</scope>
</reference>
<dbReference type="InterPro" id="IPR011146">
    <property type="entry name" value="HIT-like"/>
</dbReference>
<accession>A0A1G1WH45</accession>
<protein>
    <recommendedName>
        <fullName evidence="4">HIT domain-containing protein</fullName>
    </recommendedName>
</protein>
<evidence type="ECO:0000256" key="3">
    <source>
        <dbReference type="PROSITE-ProRule" id="PRU00464"/>
    </source>
</evidence>
<dbReference type="InterPro" id="IPR036265">
    <property type="entry name" value="HIT-like_sf"/>
</dbReference>
<organism evidence="5 6">
    <name type="scientific">Candidatus Woykebacteria bacterium RBG_19FT_COMBO_43_10</name>
    <dbReference type="NCBI Taxonomy" id="1802598"/>
    <lineage>
        <taxon>Bacteria</taxon>
        <taxon>Candidatus Woykeibacteriota</taxon>
    </lineage>
</organism>
<dbReference type="PANTHER" id="PTHR23089">
    <property type="entry name" value="HISTIDINE TRIAD HIT PROTEIN"/>
    <property type="match status" value="1"/>
</dbReference>
<name>A0A1G1WH45_9BACT</name>
<evidence type="ECO:0000256" key="1">
    <source>
        <dbReference type="PIRSR" id="PIRSR601310-1"/>
    </source>
</evidence>
<dbReference type="PROSITE" id="PS51084">
    <property type="entry name" value="HIT_2"/>
    <property type="match status" value="1"/>
</dbReference>
<gene>
    <name evidence="5" type="ORF">A2Z42_04860</name>
</gene>
<feature type="domain" description="HIT" evidence="4">
    <location>
        <begin position="5"/>
        <end position="108"/>
    </location>
</feature>
<feature type="short sequence motif" description="Histidine triad motif" evidence="2 3">
    <location>
        <begin position="95"/>
        <end position="99"/>
    </location>
</feature>
<evidence type="ECO:0000313" key="6">
    <source>
        <dbReference type="Proteomes" id="UP000176645"/>
    </source>
</evidence>
<dbReference type="EMBL" id="MHCU01000066">
    <property type="protein sequence ID" value="OGY26577.1"/>
    <property type="molecule type" value="Genomic_DNA"/>
</dbReference>
<comment type="caution">
    <text evidence="5">The sequence shown here is derived from an EMBL/GenBank/DDBJ whole genome shotgun (WGS) entry which is preliminary data.</text>
</comment>
<dbReference type="GO" id="GO:0003824">
    <property type="term" value="F:catalytic activity"/>
    <property type="evidence" value="ECO:0007669"/>
    <property type="project" value="InterPro"/>
</dbReference>